<dbReference type="InterPro" id="IPR052913">
    <property type="entry name" value="Glycopeptide_resist_protein"/>
</dbReference>
<dbReference type="PANTHER" id="PTHR35788:SF1">
    <property type="entry name" value="EXPORTED PROTEIN"/>
    <property type="match status" value="1"/>
</dbReference>
<dbReference type="Pfam" id="PF04294">
    <property type="entry name" value="VanW"/>
    <property type="match status" value="1"/>
</dbReference>
<evidence type="ECO:0000256" key="1">
    <source>
        <dbReference type="SAM" id="MobiDB-lite"/>
    </source>
</evidence>
<dbReference type="PANTHER" id="PTHR35788">
    <property type="entry name" value="EXPORTED PROTEIN-RELATED"/>
    <property type="match status" value="1"/>
</dbReference>
<comment type="caution">
    <text evidence="2">The sequence shown here is derived from an EMBL/GenBank/DDBJ whole genome shotgun (WGS) entry which is preliminary data.</text>
</comment>
<dbReference type="InterPro" id="IPR007391">
    <property type="entry name" value="Vancomycin_resist_VanW"/>
</dbReference>
<dbReference type="EMBL" id="LCRH01000053">
    <property type="protein sequence ID" value="KKW31671.1"/>
    <property type="molecule type" value="Genomic_DNA"/>
</dbReference>
<dbReference type="AlphaFoldDB" id="A0A0G1XLA4"/>
<sequence>MVKVLLLASLVGIAIFCTGVYVWAQAYEGRLPPRTQIDGLAVGGMDPEDVQHTLQERIDAILTDGIEIMVDGQKRTLSLVTISSGDLSEDVDFALGETIDRLMKTHQDASVADALAMFLSLVSPRAVTIPVTLQEDRIQTNMLALFPDAEILSQNATFSISWNTEENMWSIGVVEGSVGREFQWESFFTTLTQNLTKLDPQLIELSLIDKVPKEFSEEEAHELVSYAATALQTAPYEIIYEDQTWELTGKELATMLAPGDDLRLTLLEESLGVWVSSITQEVNQAARDARLNIENGRVVDFVESLEGRTLDENRLKEDLLAMMAVVQEEPLGPIELVVDVTQPVTTTSDVNDLGIDEILGVGTSSYRGSPTNRRGNIQNGVDLLNGILIAPGETFSLLAALSPFTYDNGYLPELVIKGDKIIPEIGGGLCQIGTTTFRAAMNSGLPIVARQNHSLVVSYYNDPSNGNPGTDATIYEPAPDFKFLNDTEHYILFQAENLTDTQELQFTFWGTNDGREASYSPPVVSRWIPVGETVYTETLDLEPGVEQCQGSHIGADASFVYTVVSAEGETFETLFESHYRPLPRMCLIGVEKLTEEAEEESSTDETSSSTEGEPSPDTSESEE</sequence>
<feature type="compositionally biased region" description="Low complexity" evidence="1">
    <location>
        <begin position="604"/>
        <end position="623"/>
    </location>
</feature>
<evidence type="ECO:0000313" key="3">
    <source>
        <dbReference type="Proteomes" id="UP000034054"/>
    </source>
</evidence>
<protein>
    <submittedName>
        <fullName evidence="2">Uncharacterized protein</fullName>
    </submittedName>
</protein>
<organism evidence="2 3">
    <name type="scientific">Candidatus Uhrbacteria bacterium GW2011_GWA2_52_8d</name>
    <dbReference type="NCBI Taxonomy" id="1618979"/>
    <lineage>
        <taxon>Bacteria</taxon>
        <taxon>Candidatus Uhriibacteriota</taxon>
    </lineage>
</organism>
<evidence type="ECO:0000313" key="2">
    <source>
        <dbReference type="EMBL" id="KKW31671.1"/>
    </source>
</evidence>
<proteinExistence type="predicted"/>
<dbReference type="Proteomes" id="UP000034054">
    <property type="component" value="Unassembled WGS sequence"/>
</dbReference>
<name>A0A0G1XLA4_9BACT</name>
<gene>
    <name evidence="2" type="ORF">UY76_C0053G0003</name>
</gene>
<reference evidence="2 3" key="1">
    <citation type="journal article" date="2015" name="Nature">
        <title>rRNA introns, odd ribosomes, and small enigmatic genomes across a large radiation of phyla.</title>
        <authorList>
            <person name="Brown C.T."/>
            <person name="Hug L.A."/>
            <person name="Thomas B.C."/>
            <person name="Sharon I."/>
            <person name="Castelle C.J."/>
            <person name="Singh A."/>
            <person name="Wilkins M.J."/>
            <person name="Williams K.H."/>
            <person name="Banfield J.F."/>
        </authorList>
    </citation>
    <scope>NUCLEOTIDE SEQUENCE [LARGE SCALE GENOMIC DNA]</scope>
</reference>
<feature type="region of interest" description="Disordered" evidence="1">
    <location>
        <begin position="592"/>
        <end position="623"/>
    </location>
</feature>
<accession>A0A0G1XLA4</accession>